<evidence type="ECO:0000313" key="8">
    <source>
        <dbReference type="RefSeq" id="XP_011506288.1"/>
    </source>
</evidence>
<dbReference type="GeneID" id="105368857"/>
<dbReference type="PANTHER" id="PTHR15177">
    <property type="entry name" value="G-PROTEIN COUPLED RECEPTOR 143"/>
    <property type="match status" value="1"/>
</dbReference>
<dbReference type="GO" id="GO:0072545">
    <property type="term" value="F:L-tyrosine binding"/>
    <property type="evidence" value="ECO:0007669"/>
    <property type="project" value="InterPro"/>
</dbReference>
<evidence type="ECO:0000256" key="1">
    <source>
        <dbReference type="ARBA" id="ARBA00004370"/>
    </source>
</evidence>
<evidence type="ECO:0000256" key="2">
    <source>
        <dbReference type="ARBA" id="ARBA00022692"/>
    </source>
</evidence>
<dbReference type="InterPro" id="IPR001414">
    <property type="entry name" value="GPR143"/>
</dbReference>
<feature type="transmembrane region" description="Helical" evidence="5">
    <location>
        <begin position="253"/>
        <end position="274"/>
    </location>
</feature>
<evidence type="ECO:0000259" key="6">
    <source>
        <dbReference type="PROSITE" id="PS50262"/>
    </source>
</evidence>
<dbReference type="Gene3D" id="1.20.1070.10">
    <property type="entry name" value="Rhodopsin 7-helix transmembrane proteins"/>
    <property type="match status" value="1"/>
</dbReference>
<dbReference type="GO" id="GO:0035643">
    <property type="term" value="F:L-DOPA receptor activity"/>
    <property type="evidence" value="ECO:0007669"/>
    <property type="project" value="TreeGrafter"/>
</dbReference>
<name>A0AAJ7E3A6_9HYME</name>
<feature type="transmembrane region" description="Helical" evidence="5">
    <location>
        <begin position="31"/>
        <end position="52"/>
    </location>
</feature>
<protein>
    <submittedName>
        <fullName evidence="8 9">G-protein coupled receptor 143-like</fullName>
    </submittedName>
</protein>
<organism evidence="7 9">
    <name type="scientific">Ceratosolen solmsi marchali</name>
    <dbReference type="NCBI Taxonomy" id="326594"/>
    <lineage>
        <taxon>Eukaryota</taxon>
        <taxon>Metazoa</taxon>
        <taxon>Ecdysozoa</taxon>
        <taxon>Arthropoda</taxon>
        <taxon>Hexapoda</taxon>
        <taxon>Insecta</taxon>
        <taxon>Pterygota</taxon>
        <taxon>Neoptera</taxon>
        <taxon>Endopterygota</taxon>
        <taxon>Hymenoptera</taxon>
        <taxon>Apocrita</taxon>
        <taxon>Proctotrupomorpha</taxon>
        <taxon>Chalcidoidea</taxon>
        <taxon>Agaonidae</taxon>
        <taxon>Agaoninae</taxon>
        <taxon>Ceratosolen</taxon>
    </lineage>
</organism>
<dbReference type="GO" id="GO:0035240">
    <property type="term" value="F:dopamine binding"/>
    <property type="evidence" value="ECO:0007669"/>
    <property type="project" value="InterPro"/>
</dbReference>
<keyword evidence="4 5" id="KW-0472">Membrane</keyword>
<keyword evidence="3 5" id="KW-1133">Transmembrane helix</keyword>
<keyword evidence="7" id="KW-1185">Reference proteome</keyword>
<feature type="transmembrane region" description="Helical" evidence="5">
    <location>
        <begin position="152"/>
        <end position="174"/>
    </location>
</feature>
<evidence type="ECO:0000256" key="3">
    <source>
        <dbReference type="ARBA" id="ARBA00022989"/>
    </source>
</evidence>
<dbReference type="PRINTS" id="PR00965">
    <property type="entry name" value="OCULARALBNSM"/>
</dbReference>
<feature type="transmembrane region" description="Helical" evidence="5">
    <location>
        <begin position="73"/>
        <end position="91"/>
    </location>
</feature>
<reference evidence="8 9" key="1">
    <citation type="submission" date="2025-04" db="UniProtKB">
        <authorList>
            <consortium name="RefSeq"/>
        </authorList>
    </citation>
    <scope>IDENTIFICATION</scope>
</reference>
<feature type="transmembrane region" description="Helical" evidence="5">
    <location>
        <begin position="280"/>
        <end position="303"/>
    </location>
</feature>
<gene>
    <name evidence="8 9" type="primary">LOC105368857</name>
</gene>
<evidence type="ECO:0000313" key="7">
    <source>
        <dbReference type="Proteomes" id="UP000695007"/>
    </source>
</evidence>
<dbReference type="GO" id="GO:0032438">
    <property type="term" value="P:melanosome organization"/>
    <property type="evidence" value="ECO:0007669"/>
    <property type="project" value="TreeGrafter"/>
</dbReference>
<evidence type="ECO:0000256" key="4">
    <source>
        <dbReference type="ARBA" id="ARBA00023136"/>
    </source>
</evidence>
<dbReference type="PANTHER" id="PTHR15177:SF2">
    <property type="entry name" value="G-PROTEIN COUPLED RECEPTOR 143"/>
    <property type="match status" value="1"/>
</dbReference>
<dbReference type="Pfam" id="PF02101">
    <property type="entry name" value="Ocular_alb"/>
    <property type="match status" value="1"/>
</dbReference>
<dbReference type="GO" id="GO:0050848">
    <property type="term" value="P:regulation of calcium-mediated signaling"/>
    <property type="evidence" value="ECO:0007669"/>
    <property type="project" value="TreeGrafter"/>
</dbReference>
<dbReference type="Proteomes" id="UP000695007">
    <property type="component" value="Unplaced"/>
</dbReference>
<proteinExistence type="predicted"/>
<feature type="transmembrane region" description="Helical" evidence="5">
    <location>
        <begin position="111"/>
        <end position="132"/>
    </location>
</feature>
<keyword evidence="2 5" id="KW-0812">Transmembrane</keyword>
<dbReference type="KEGG" id="csol:105368857"/>
<evidence type="ECO:0000313" key="9">
    <source>
        <dbReference type="RefSeq" id="XP_011506289.1"/>
    </source>
</evidence>
<evidence type="ECO:0000256" key="5">
    <source>
        <dbReference type="SAM" id="Phobius"/>
    </source>
</evidence>
<accession>A0AAJ7E3A6</accession>
<sequence>MADPTIQTFCCHHTNRSDMALDMMEEFNTDAYNTVCMVSSSIGMLGAIYQVLPRQQLNFSHGWQSSSASRGREIIVWLAVADLLASLGVFIRSALWMNFRSIMPMEDDTSNVVFCAISSAWTQYFYMSTWIWTLCYAIDMKLLLGEKVGRPFLYHIFAWICPAILTIFGLTILYVPDANCHSLTSLSSTILRILPNYCATYVLLAIVMIVNPVLYMSSTKDMKKVVICSMAQMTSRERKLVHAIRLKFAMTNIVYYVCWIPNLLNGILLWTLWFQLPVQVIIILWYIMAVTNPLQAFLNALVYKRWGRRESFRLEWCYKLKILRSNYFGSSDDSSELTESSPLLNPQYRCTSHISINGSSSL</sequence>
<dbReference type="AlphaFoldDB" id="A0AAJ7E3A6"/>
<dbReference type="GO" id="GO:0072544">
    <property type="term" value="F:L-DOPA binding"/>
    <property type="evidence" value="ECO:0007669"/>
    <property type="project" value="InterPro"/>
</dbReference>
<dbReference type="PROSITE" id="PS50262">
    <property type="entry name" value="G_PROTEIN_RECEP_F1_2"/>
    <property type="match status" value="1"/>
</dbReference>
<feature type="domain" description="G-protein coupled receptors family 1 profile" evidence="6">
    <location>
        <begin position="43"/>
        <end position="303"/>
    </location>
</feature>
<dbReference type="GO" id="GO:0005886">
    <property type="term" value="C:plasma membrane"/>
    <property type="evidence" value="ECO:0007669"/>
    <property type="project" value="TreeGrafter"/>
</dbReference>
<dbReference type="InterPro" id="IPR017452">
    <property type="entry name" value="GPCR_Rhodpsn_7TM"/>
</dbReference>
<comment type="subcellular location">
    <subcellularLocation>
        <location evidence="1">Membrane</location>
    </subcellularLocation>
</comment>
<feature type="transmembrane region" description="Helical" evidence="5">
    <location>
        <begin position="194"/>
        <end position="214"/>
    </location>
</feature>
<dbReference type="RefSeq" id="XP_011506288.1">
    <property type="nucleotide sequence ID" value="XM_011507986.1"/>
</dbReference>
<dbReference type="RefSeq" id="XP_011506289.1">
    <property type="nucleotide sequence ID" value="XM_011507987.1"/>
</dbReference>